<gene>
    <name evidence="1" type="ORF">E2C01_025790</name>
</gene>
<accession>A0A5B7EGW4</accession>
<evidence type="ECO:0000313" key="1">
    <source>
        <dbReference type="EMBL" id="MPC32479.1"/>
    </source>
</evidence>
<name>A0A5B7EGW4_PORTR</name>
<evidence type="ECO:0000313" key="2">
    <source>
        <dbReference type="Proteomes" id="UP000324222"/>
    </source>
</evidence>
<reference evidence="1 2" key="1">
    <citation type="submission" date="2019-05" db="EMBL/GenBank/DDBJ databases">
        <title>Another draft genome of Portunus trituberculatus and its Hox gene families provides insights of decapod evolution.</title>
        <authorList>
            <person name="Jeong J.-H."/>
            <person name="Song I."/>
            <person name="Kim S."/>
            <person name="Choi T."/>
            <person name="Kim D."/>
            <person name="Ryu S."/>
            <person name="Kim W."/>
        </authorList>
    </citation>
    <scope>NUCLEOTIDE SEQUENCE [LARGE SCALE GENOMIC DNA]</scope>
    <source>
        <tissue evidence="1">Muscle</tissue>
    </source>
</reference>
<keyword evidence="2" id="KW-1185">Reference proteome</keyword>
<comment type="caution">
    <text evidence="1">The sequence shown here is derived from an EMBL/GenBank/DDBJ whole genome shotgun (WGS) entry which is preliminary data.</text>
</comment>
<sequence>MYKIVNGIEKIHKEDLVLVTEDGRTRGHEKKIRMRQRELRTDDLTHLRALGRNTCGDTVSDSTLVYALLLKRYDAQR</sequence>
<proteinExistence type="predicted"/>
<dbReference type="Proteomes" id="UP000324222">
    <property type="component" value="Unassembled WGS sequence"/>
</dbReference>
<dbReference type="AlphaFoldDB" id="A0A5B7EGW4"/>
<dbReference type="EMBL" id="VSRR010002634">
    <property type="protein sequence ID" value="MPC32479.1"/>
    <property type="molecule type" value="Genomic_DNA"/>
</dbReference>
<protein>
    <submittedName>
        <fullName evidence="1">Uncharacterized protein</fullName>
    </submittedName>
</protein>
<organism evidence="1 2">
    <name type="scientific">Portunus trituberculatus</name>
    <name type="common">Swimming crab</name>
    <name type="synonym">Neptunus trituberculatus</name>
    <dbReference type="NCBI Taxonomy" id="210409"/>
    <lineage>
        <taxon>Eukaryota</taxon>
        <taxon>Metazoa</taxon>
        <taxon>Ecdysozoa</taxon>
        <taxon>Arthropoda</taxon>
        <taxon>Crustacea</taxon>
        <taxon>Multicrustacea</taxon>
        <taxon>Malacostraca</taxon>
        <taxon>Eumalacostraca</taxon>
        <taxon>Eucarida</taxon>
        <taxon>Decapoda</taxon>
        <taxon>Pleocyemata</taxon>
        <taxon>Brachyura</taxon>
        <taxon>Eubrachyura</taxon>
        <taxon>Portunoidea</taxon>
        <taxon>Portunidae</taxon>
        <taxon>Portuninae</taxon>
        <taxon>Portunus</taxon>
    </lineage>
</organism>